<accession>A0A097QYQ4</accession>
<gene>
    <name evidence="1" type="ORF">AT03_03805</name>
</gene>
<organism evidence="1 2">
    <name type="scientific">Hafnia alvei FB1</name>
    <dbReference type="NCBI Taxonomy" id="1453496"/>
    <lineage>
        <taxon>Bacteria</taxon>
        <taxon>Pseudomonadati</taxon>
        <taxon>Pseudomonadota</taxon>
        <taxon>Gammaproteobacteria</taxon>
        <taxon>Enterobacterales</taxon>
        <taxon>Hafniaceae</taxon>
        <taxon>Hafnia</taxon>
    </lineage>
</organism>
<dbReference type="RefSeq" id="WP_025798976.1">
    <property type="nucleotide sequence ID" value="NZ_CP009706.1"/>
</dbReference>
<dbReference type="AlphaFoldDB" id="A0A097QYQ4"/>
<dbReference type="HOGENOM" id="CLU_1281707_0_0_6"/>
<dbReference type="eggNOG" id="ENOG5033E1F">
    <property type="taxonomic scope" value="Bacteria"/>
</dbReference>
<name>A0A097QYQ4_HAFAL</name>
<dbReference type="Proteomes" id="UP000029986">
    <property type="component" value="Chromosome"/>
</dbReference>
<dbReference type="KEGG" id="hav:AT03_03805"/>
<dbReference type="PATRIC" id="fig|1453496.5.peg.755"/>
<reference evidence="1 2" key="1">
    <citation type="journal article" date="2014" name="Gut Pathog.">
        <title>Gene clusters of Hafnia alvei strain FB1 important in survival and pathogenesis: a draft genome perspective.</title>
        <authorList>
            <person name="Tan J.Y."/>
            <person name="Yin W.F."/>
            <person name="Chan K.G."/>
        </authorList>
    </citation>
    <scope>NUCLEOTIDE SEQUENCE [LARGE SCALE GENOMIC DNA]</scope>
    <source>
        <strain evidence="1 2">FB1</strain>
    </source>
</reference>
<dbReference type="EMBL" id="CP009706">
    <property type="protein sequence ID" value="AIU71607.1"/>
    <property type="molecule type" value="Genomic_DNA"/>
</dbReference>
<keyword evidence="2" id="KW-1185">Reference proteome</keyword>
<dbReference type="OrthoDB" id="6624103at2"/>
<sequence>MNPHSDAERQAGILILSQLKMFNEAVVYFEQHLSPAFWKSFDQCVERFMKDNNWAGKANYEHQDYCWLAHPGWVLEGISCKYWFQNSSTVGKENDYFLAVLTGTGTEQGQLGFEFKLNTGHFGGVKKTANYVNTMEQSYREELQELGMLDHGKGNYFLPVAIEPNILTECWREHGEFPVEHEVFSPLRKTLEMLLQSTKVLDAIFSSELHIVASE</sequence>
<proteinExistence type="predicted"/>
<evidence type="ECO:0000313" key="1">
    <source>
        <dbReference type="EMBL" id="AIU71607.1"/>
    </source>
</evidence>
<evidence type="ECO:0000313" key="2">
    <source>
        <dbReference type="Proteomes" id="UP000029986"/>
    </source>
</evidence>
<protein>
    <submittedName>
        <fullName evidence="1">Uncharacterized protein</fullName>
    </submittedName>
</protein>